<sequence length="680" mass="72509">MKFSVSAVLALSTLTSNSDAFLSPTTKMSTITSAMYMSDDQSFLDALSPGKKDDNNEESEDSGSGSTRFQDMMKAAKQSGGAEAQREPTPIMNPFINPVSSPQPTANLDDLSVEDQARMFRDMMAGKQQSSPPPADIYEAPIEKVARGGADRAGRPAGRNRDADMIANASDLYFAQLKRDSTVRIIGRIEGDTDVSESVFADEGIEQLSGLLKENPYLKSQKEEELALYESLPDEMIRPYFETKNMAEADKIESGISYKQKLMERRNKNLKGTAQTVSSPPETPKQEEAVVNTVEVTPPPPPSPVAEPTVVPQMTTPPPPPPPPSPVAEPPVVPQMTSPPPQQQQQPTAPTAETTESTSIPNNPEEIRQQVRTLMGLTLKHRGGTGFGRGRLKGQDIDQFEGLLKEVTTILKGESQLAQPVDKPTMSLSAVEPVPVLVQAAAAASVETINIDGTIACIEGAITMYKNSPASIQDSVLSTLRVALVSAVDTCNTALASQPAPSIAASPDARIEGTIACIEGVIAMYKNSPPQLKESMLTTLRAALISAVETCNVVIGDSSSPLPPPPVVPTVDASRTQTSTSSSQVSQPPQAMATDPNSKALEEIYEKVKAASGDGNLGLRSDLTAAEATDLADQLVDMRSILMEELDSGIPEPVAAVSQESSTSSRYQEMLAKARSEKAK</sequence>
<dbReference type="Proteomes" id="UP000095751">
    <property type="component" value="Unassembled WGS sequence"/>
</dbReference>
<keyword evidence="4" id="KW-1185">Reference proteome</keyword>
<gene>
    <name evidence="3" type="ORF">FRACYDRAFT_232915</name>
</gene>
<dbReference type="EMBL" id="KV784353">
    <property type="protein sequence ID" value="OEU22756.1"/>
    <property type="molecule type" value="Genomic_DNA"/>
</dbReference>
<evidence type="ECO:0000313" key="3">
    <source>
        <dbReference type="EMBL" id="OEU22756.1"/>
    </source>
</evidence>
<evidence type="ECO:0000256" key="1">
    <source>
        <dbReference type="SAM" id="MobiDB-lite"/>
    </source>
</evidence>
<feature type="chain" id="PRO_5009193630" evidence="2">
    <location>
        <begin position="21"/>
        <end position="680"/>
    </location>
</feature>
<accession>A0A1E7FX90</accession>
<feature type="signal peptide" evidence="2">
    <location>
        <begin position="1"/>
        <end position="20"/>
    </location>
</feature>
<organism evidence="3 4">
    <name type="scientific">Fragilariopsis cylindrus CCMP1102</name>
    <dbReference type="NCBI Taxonomy" id="635003"/>
    <lineage>
        <taxon>Eukaryota</taxon>
        <taxon>Sar</taxon>
        <taxon>Stramenopiles</taxon>
        <taxon>Ochrophyta</taxon>
        <taxon>Bacillariophyta</taxon>
        <taxon>Bacillariophyceae</taxon>
        <taxon>Bacillariophycidae</taxon>
        <taxon>Bacillariales</taxon>
        <taxon>Bacillariaceae</taxon>
        <taxon>Fragilariopsis</taxon>
    </lineage>
</organism>
<feature type="region of interest" description="Disordered" evidence="1">
    <location>
        <begin position="45"/>
        <end position="68"/>
    </location>
</feature>
<dbReference type="OrthoDB" id="48811at2759"/>
<feature type="region of interest" description="Disordered" evidence="1">
    <location>
        <begin position="654"/>
        <end position="680"/>
    </location>
</feature>
<feature type="compositionally biased region" description="Low complexity" evidence="1">
    <location>
        <begin position="343"/>
        <end position="358"/>
    </location>
</feature>
<protein>
    <submittedName>
        <fullName evidence="3">Uncharacterized protein</fullName>
    </submittedName>
</protein>
<feature type="compositionally biased region" description="Polar residues" evidence="1">
    <location>
        <begin position="658"/>
        <end position="667"/>
    </location>
</feature>
<feature type="compositionally biased region" description="Low complexity" evidence="1">
    <location>
        <begin position="569"/>
        <end position="587"/>
    </location>
</feature>
<keyword evidence="2" id="KW-0732">Signal</keyword>
<dbReference type="KEGG" id="fcy:FRACYDRAFT_232915"/>
<feature type="region of interest" description="Disordered" evidence="1">
    <location>
        <begin position="294"/>
        <end position="365"/>
    </location>
</feature>
<evidence type="ECO:0000313" key="4">
    <source>
        <dbReference type="Proteomes" id="UP000095751"/>
    </source>
</evidence>
<reference evidence="3 4" key="1">
    <citation type="submission" date="2016-09" db="EMBL/GenBank/DDBJ databases">
        <title>Extensive genetic diversity and differential bi-allelic expression allows diatom success in the polar Southern Ocean.</title>
        <authorList>
            <consortium name="DOE Joint Genome Institute"/>
            <person name="Mock T."/>
            <person name="Otillar R.P."/>
            <person name="Strauss J."/>
            <person name="Dupont C."/>
            <person name="Frickenhaus S."/>
            <person name="Maumus F."/>
            <person name="Mcmullan M."/>
            <person name="Sanges R."/>
            <person name="Schmutz J."/>
            <person name="Toseland A."/>
            <person name="Valas R."/>
            <person name="Veluchamy A."/>
            <person name="Ward B.J."/>
            <person name="Allen A."/>
            <person name="Barry K."/>
            <person name="Falciatore A."/>
            <person name="Ferrante M."/>
            <person name="Fortunato A.E."/>
            <person name="Gloeckner G."/>
            <person name="Gruber A."/>
            <person name="Hipkin R."/>
            <person name="Janech M."/>
            <person name="Kroth P."/>
            <person name="Leese F."/>
            <person name="Lindquist E."/>
            <person name="Lyon B.R."/>
            <person name="Martin J."/>
            <person name="Mayer C."/>
            <person name="Parker M."/>
            <person name="Quesneville H."/>
            <person name="Raymond J."/>
            <person name="Uhlig C."/>
            <person name="Valentin K.U."/>
            <person name="Worden A.Z."/>
            <person name="Armbrust E.V."/>
            <person name="Bowler C."/>
            <person name="Green B."/>
            <person name="Moulton V."/>
            <person name="Van Oosterhout C."/>
            <person name="Grigoriev I."/>
        </authorList>
    </citation>
    <scope>NUCLEOTIDE SEQUENCE [LARGE SCALE GENOMIC DNA]</scope>
    <source>
        <strain evidence="3 4">CCMP1102</strain>
    </source>
</reference>
<dbReference type="AlphaFoldDB" id="A0A1E7FX90"/>
<proteinExistence type="predicted"/>
<feature type="compositionally biased region" description="Pro residues" evidence="1">
    <location>
        <begin position="315"/>
        <end position="342"/>
    </location>
</feature>
<name>A0A1E7FX90_9STRA</name>
<feature type="region of interest" description="Disordered" evidence="1">
    <location>
        <begin position="558"/>
        <end position="597"/>
    </location>
</feature>
<dbReference type="InParanoid" id="A0A1E7FX90"/>
<evidence type="ECO:0000256" key="2">
    <source>
        <dbReference type="SAM" id="SignalP"/>
    </source>
</evidence>